<organism evidence="3 4">
    <name type="scientific">Echinococcus multilocularis</name>
    <name type="common">Fox tapeworm</name>
    <dbReference type="NCBI Taxonomy" id="6211"/>
    <lineage>
        <taxon>Eukaryota</taxon>
        <taxon>Metazoa</taxon>
        <taxon>Spiralia</taxon>
        <taxon>Lophotrochozoa</taxon>
        <taxon>Platyhelminthes</taxon>
        <taxon>Cestoda</taxon>
        <taxon>Eucestoda</taxon>
        <taxon>Cyclophyllidea</taxon>
        <taxon>Taeniidae</taxon>
        <taxon>Echinococcus</taxon>
    </lineage>
</organism>
<dbReference type="PANTHER" id="PTHR21705">
    <property type="entry name" value="RAI16 PROTEIN-RELATED"/>
    <property type="match status" value="1"/>
</dbReference>
<accession>A0A068Y8R8</accession>
<comment type="similarity">
    <text evidence="1">Belongs to the FHIP family.</text>
</comment>
<name>A0A068Y8R8_ECHMU</name>
<reference evidence="3" key="2">
    <citation type="submission" date="2015-11" db="EMBL/GenBank/DDBJ databases">
        <authorList>
            <person name="Zhang Y."/>
            <person name="Guo Z."/>
        </authorList>
    </citation>
    <scope>NUCLEOTIDE SEQUENCE</scope>
</reference>
<dbReference type="Pfam" id="PF10257">
    <property type="entry name" value="RAI16-like"/>
    <property type="match status" value="1"/>
</dbReference>
<dbReference type="InterPro" id="IPR019384">
    <property type="entry name" value="FHIP"/>
</dbReference>
<evidence type="ECO:0000313" key="3">
    <source>
        <dbReference type="EMBL" id="CDS41178.1"/>
    </source>
</evidence>
<sequence length="1141" mass="126813">MPGSLKSVFTPGALVDALDHFHSGDLAATRMSASSCGLGAFREQQQQEIKVHIEVLKSYWNRCLIKSSQSVGDASEISCYIILIAKLLKKDKFITQLEAGSKVHILFETAIQMQLFDHMYELLGRFHGDNLESLKESYLQFYDILLSRSFCHLFLKEKFLVPMMRTLNLCSHHSSLRIENLLLQTLHTICVALHQQAHSSRPRNCEFENVPGEIFWSICLNPRSFVQKPHLNSDDDSNQILIETECSPCEMQSICDLLVNYAHRDGSLCWWSRDSLLLLAASSTTNHNAGYHMAKNSYLCEVLVMDMVLLFNDMPRQLVSGNSADEWPSLVAAFEEQVLRDHSVQKFLDHYEFCCSILDMSNHMVKENMLSCLYKGFLLPVLAPAIQSASEPEVATTTVYFDRILWKSKGSILLPFLLRFLFSERNVPHSDSLTPQTFRNDVIQALEQSFPLSEASFYRGTSTSPSTTNANTYMDVLLKRIQCCNSLVGIATLSLLNTIVDLLCEDALFELALKHLLLGTQSALGKTATNPSTFFASAGQYLALIPPYSSFSISRSDESISGPEGNKWHGGLNGDLSSFHVNEAVLAQLEMEVEAGVNGEVSESRRWCGRMSSCLWEARKLIAERKAACGDWRFPYDLGNPSSSMALNAHMNQNPLTPLPQEGLQASDDIFEDFTGGNAAKFSSNSDRNQWELDGLNQIVIEEDSILADLERFSALLREPSCSAYRPKSMHTQKTAFKFQRHHEVAPDPEEIKRTSSLYNITFVEMDPDEVTESADVGTSPSAVGMFGRMSQSTMIRQTSASSTSSTMSRSVELSLTESSEQLPAGVEEIDGGDVSDLMRYLDRLPGGNSVDGKSVEARFSACMRQFGGQNREDEEEQDKVRNPVKVNDSGIAHVESALMNTSTVIKSSSVSSAPFYSGPLLTSLMQLVSCMPMNHLYANLQLTRLVTHLLALPLPLVRLQLLPLTAQEGLSLDGRWLYTTLMAVRQWFDCFINLHFSSPLTTTLSSGIPFAGFLDALREAVFQPPRRSLIESHVLSTPATQSPRRMFWLLSRLHLNSFSSSSTPLPSTSLSTVASADEFSDWRTQAMERLGGVACGKAPGTGPLKAVKDAKSRGVLMALFVFEEFCRELAALCLEHSVAL</sequence>
<dbReference type="STRING" id="6211.A0A068Y8R8"/>
<dbReference type="Proteomes" id="UP000017246">
    <property type="component" value="Unassembled WGS sequence"/>
</dbReference>
<evidence type="ECO:0000313" key="4">
    <source>
        <dbReference type="Proteomes" id="UP000017246"/>
    </source>
</evidence>
<evidence type="ECO:0000256" key="1">
    <source>
        <dbReference type="ARBA" id="ARBA00024336"/>
    </source>
</evidence>
<reference evidence="3" key="1">
    <citation type="journal article" date="2013" name="Nature">
        <title>The genomes of four tapeworm species reveal adaptations to parasitism.</title>
        <authorList>
            <person name="Tsai I.J."/>
            <person name="Zarowiecki M."/>
            <person name="Holroyd N."/>
            <person name="Garciarrubio A."/>
            <person name="Sanchez-Flores A."/>
            <person name="Brooks K.L."/>
            <person name="Tracey A."/>
            <person name="Bobes R.J."/>
            <person name="Fragoso G."/>
            <person name="Sciutto E."/>
            <person name="Aslett M."/>
            <person name="Beasley H."/>
            <person name="Bennett H.M."/>
            <person name="Cai J."/>
            <person name="Camicia F."/>
            <person name="Clark R."/>
            <person name="Cucher M."/>
            <person name="De Silva N."/>
            <person name="Day T.A."/>
            <person name="Deplazes P."/>
            <person name="Estrada K."/>
            <person name="Fernandez C."/>
            <person name="Holland P.W."/>
            <person name="Hou J."/>
            <person name="Hu S."/>
            <person name="Huckvale T."/>
            <person name="Hung S.S."/>
            <person name="Kamenetzky L."/>
            <person name="Keane J.A."/>
            <person name="Kiss F."/>
            <person name="Koziol U."/>
            <person name="Lambert O."/>
            <person name="Liu K."/>
            <person name="Luo X."/>
            <person name="Luo Y."/>
            <person name="Macchiaroli N."/>
            <person name="Nichol S."/>
            <person name="Paps J."/>
            <person name="Parkinson J."/>
            <person name="Pouchkina-Stantcheva N."/>
            <person name="Riddiford N."/>
            <person name="Rosenzvit M."/>
            <person name="Salinas G."/>
            <person name="Wasmuth J.D."/>
            <person name="Zamanian M."/>
            <person name="Zheng Y."/>
            <person name="Cai X."/>
            <person name="Soberon X."/>
            <person name="Olson P.D."/>
            <person name="Laclette J.P."/>
            <person name="Brehm K."/>
            <person name="Berriman M."/>
            <person name="Garciarrubio A."/>
            <person name="Bobes R.J."/>
            <person name="Fragoso G."/>
            <person name="Sanchez-Flores A."/>
            <person name="Estrada K."/>
            <person name="Cevallos M.A."/>
            <person name="Morett E."/>
            <person name="Gonzalez V."/>
            <person name="Portillo T."/>
            <person name="Ochoa-Leyva A."/>
            <person name="Jose M.V."/>
            <person name="Sciutto E."/>
            <person name="Landa A."/>
            <person name="Jimenez L."/>
            <person name="Valdes V."/>
            <person name="Carrero J.C."/>
            <person name="Larralde C."/>
            <person name="Morales-Montor J."/>
            <person name="Limon-Lason J."/>
            <person name="Soberon X."/>
            <person name="Laclette J.P."/>
        </authorList>
    </citation>
    <scope>NUCLEOTIDE SEQUENCE [LARGE SCALE GENOMIC DNA]</scope>
</reference>
<dbReference type="OMA" id="WHKINAD"/>
<dbReference type="eggNOG" id="KOG3695">
    <property type="taxonomic scope" value="Eukaryota"/>
</dbReference>
<gene>
    <name evidence="3" type="ORF">EmuJ_000880500</name>
</gene>
<dbReference type="PANTHER" id="PTHR21705:SF11">
    <property type="entry name" value="FHIP FAMILY PROTEIN CG3558"/>
    <property type="match status" value="1"/>
</dbReference>
<proteinExistence type="inferred from homology"/>
<dbReference type="InterPro" id="IPR045669">
    <property type="entry name" value="FHIP_C"/>
</dbReference>
<dbReference type="EMBL" id="LN902841">
    <property type="protein sequence ID" value="CDS41178.1"/>
    <property type="molecule type" value="Genomic_DNA"/>
</dbReference>
<keyword evidence="4" id="KW-1185">Reference proteome</keyword>
<feature type="domain" description="FHF complex subunit HOOK-interacting protein C-terminal" evidence="2">
    <location>
        <begin position="919"/>
        <end position="987"/>
    </location>
</feature>
<protein>
    <submittedName>
        <fullName evidence="3">Protein FAM160A1</fullName>
    </submittedName>
</protein>
<dbReference type="OrthoDB" id="6287422at2759"/>
<evidence type="ECO:0000259" key="2">
    <source>
        <dbReference type="Pfam" id="PF19314"/>
    </source>
</evidence>
<dbReference type="AlphaFoldDB" id="A0A068Y8R8"/>
<dbReference type="Pfam" id="PF19314">
    <property type="entry name" value="DUF5917"/>
    <property type="match status" value="1"/>
</dbReference>